<dbReference type="EMBL" id="MK072142">
    <property type="protein sequence ID" value="AYV79371.1"/>
    <property type="molecule type" value="Genomic_DNA"/>
</dbReference>
<dbReference type="SUPFAM" id="SSF48403">
    <property type="entry name" value="Ankyrin repeat"/>
    <property type="match status" value="1"/>
</dbReference>
<evidence type="ECO:0008006" key="2">
    <source>
        <dbReference type="Google" id="ProtNLM"/>
    </source>
</evidence>
<proteinExistence type="predicted"/>
<sequence length="116" mass="13338">MTATKRTDEYIELLKTGDEDACIEHINKYNNFYNNINDAEPYSNMLQITCMKKMQRAAIALIDKNCDLTDRDSDGHTALSYAASYRLRHVVDHIIDKLPDTKTRISSGEQSEMMML</sequence>
<gene>
    <name evidence="1" type="ORF">Faunusvirus11_10</name>
</gene>
<protein>
    <recommendedName>
        <fullName evidence="2">Ankyrin repeat protein</fullName>
    </recommendedName>
</protein>
<accession>A0A3G4ZZE2</accession>
<dbReference type="InterPro" id="IPR036770">
    <property type="entry name" value="Ankyrin_rpt-contain_sf"/>
</dbReference>
<name>A0A3G4ZZE2_9VIRU</name>
<reference evidence="1" key="1">
    <citation type="submission" date="2018-10" db="EMBL/GenBank/DDBJ databases">
        <title>Hidden diversity of soil giant viruses.</title>
        <authorList>
            <person name="Schulz F."/>
            <person name="Alteio L."/>
            <person name="Goudeau D."/>
            <person name="Ryan E.M."/>
            <person name="Malmstrom R.R."/>
            <person name="Blanchard J."/>
            <person name="Woyke T."/>
        </authorList>
    </citation>
    <scope>NUCLEOTIDE SEQUENCE</scope>
    <source>
        <strain evidence="1">FNV1</strain>
    </source>
</reference>
<evidence type="ECO:0000313" key="1">
    <source>
        <dbReference type="EMBL" id="AYV79371.1"/>
    </source>
</evidence>
<organism evidence="1">
    <name type="scientific">Faunusvirus sp</name>
    <dbReference type="NCBI Taxonomy" id="2487766"/>
    <lineage>
        <taxon>Viruses</taxon>
        <taxon>Varidnaviria</taxon>
        <taxon>Bamfordvirae</taxon>
        <taxon>Nucleocytoviricota</taxon>
        <taxon>Megaviricetes</taxon>
        <taxon>Imitervirales</taxon>
        <taxon>Mimiviridae</taxon>
    </lineage>
</organism>
<dbReference type="Gene3D" id="1.25.40.20">
    <property type="entry name" value="Ankyrin repeat-containing domain"/>
    <property type="match status" value="1"/>
</dbReference>